<protein>
    <recommendedName>
        <fullName evidence="3">TonB C-terminal domain-containing protein</fullName>
    </recommendedName>
</protein>
<organism evidence="1 2">
    <name type="scientific">Algoriphagus taiwanensis</name>
    <dbReference type="NCBI Taxonomy" id="1445656"/>
    <lineage>
        <taxon>Bacteria</taxon>
        <taxon>Pseudomonadati</taxon>
        <taxon>Bacteroidota</taxon>
        <taxon>Cytophagia</taxon>
        <taxon>Cytophagales</taxon>
        <taxon>Cyclobacteriaceae</taxon>
        <taxon>Algoriphagus</taxon>
    </lineage>
</organism>
<proteinExistence type="predicted"/>
<dbReference type="Proteomes" id="UP001307705">
    <property type="component" value="Unassembled WGS sequence"/>
</dbReference>
<comment type="caution">
    <text evidence="1">The sequence shown here is derived from an EMBL/GenBank/DDBJ whole genome shotgun (WGS) entry which is preliminary data.</text>
</comment>
<evidence type="ECO:0000313" key="2">
    <source>
        <dbReference type="Proteomes" id="UP001307705"/>
    </source>
</evidence>
<sequence length="218" mass="25424">MQQEYFKIRSFASDSTLIERVFTLQNQLVQIVRKGIKTDDFQELTLEEYDLEGQLIHKRTANLFNSKFISTYYADDELVGQVLYRGEHKYSVIRLGDEKPKEILENDFEPYPNDPKARFPFFISEKTKIEKSKWPTERQLIVVGVLVDKTGEVKAVDWVNPIGADPEIAKVFVKAVNSWKKGYIPAKDAFGNTLEKWKYFYFHVGGRLNSGPIEIRFR</sequence>
<evidence type="ECO:0000313" key="1">
    <source>
        <dbReference type="EMBL" id="GMQ34203.1"/>
    </source>
</evidence>
<name>A0ABQ6Q2A5_9BACT</name>
<accession>A0ABQ6Q2A5</accession>
<evidence type="ECO:0008006" key="3">
    <source>
        <dbReference type="Google" id="ProtNLM"/>
    </source>
</evidence>
<dbReference type="RefSeq" id="WP_338229030.1">
    <property type="nucleotide sequence ID" value="NZ_BTPE01000008.1"/>
</dbReference>
<dbReference type="EMBL" id="BTPE01000008">
    <property type="protein sequence ID" value="GMQ34203.1"/>
    <property type="molecule type" value="Genomic_DNA"/>
</dbReference>
<keyword evidence="2" id="KW-1185">Reference proteome</keyword>
<gene>
    <name evidence="1" type="ORF">Ataiwa_24750</name>
</gene>
<reference evidence="1 2" key="1">
    <citation type="submission" date="2023-08" db="EMBL/GenBank/DDBJ databases">
        <title>Draft genome sequence of Algoriphagus taiwanensis.</title>
        <authorList>
            <person name="Takatani N."/>
            <person name="Hosokawa M."/>
            <person name="Sawabe T."/>
        </authorList>
    </citation>
    <scope>NUCLEOTIDE SEQUENCE [LARGE SCALE GENOMIC DNA]</scope>
    <source>
        <strain evidence="1 2">JCM 19755</strain>
    </source>
</reference>